<evidence type="ECO:0000313" key="2">
    <source>
        <dbReference type="Proteomes" id="UP000253324"/>
    </source>
</evidence>
<dbReference type="OrthoDB" id="8398417at2"/>
<organism evidence="1 2">
    <name type="scientific">Phyllobacterium bourgognense</name>
    <dbReference type="NCBI Taxonomy" id="314236"/>
    <lineage>
        <taxon>Bacteria</taxon>
        <taxon>Pseudomonadati</taxon>
        <taxon>Pseudomonadota</taxon>
        <taxon>Alphaproteobacteria</taxon>
        <taxon>Hyphomicrobiales</taxon>
        <taxon>Phyllobacteriaceae</taxon>
        <taxon>Phyllobacterium</taxon>
    </lineage>
</organism>
<dbReference type="Proteomes" id="UP000253324">
    <property type="component" value="Unassembled WGS sequence"/>
</dbReference>
<reference evidence="1 2" key="1">
    <citation type="submission" date="2018-07" db="EMBL/GenBank/DDBJ databases">
        <title>Genomic Encyclopedia of Type Strains, Phase III (KMG-III): the genomes of soil and plant-associated and newly described type strains.</title>
        <authorList>
            <person name="Whitman W."/>
        </authorList>
    </citation>
    <scope>NUCLEOTIDE SEQUENCE [LARGE SCALE GENOMIC DNA]</scope>
    <source>
        <strain evidence="1 2">31-25a</strain>
    </source>
</reference>
<dbReference type="EMBL" id="QPJM01000001">
    <property type="protein sequence ID" value="RCW87798.1"/>
    <property type="molecule type" value="Genomic_DNA"/>
</dbReference>
<sequence>MIKIFLPLMSYISWVLDQQLYSGGEAEFDWQRDPLAHPTLQAMDLDQLADLPFDPRAVCRQ</sequence>
<accession>A0A368Z7M6</accession>
<evidence type="ECO:0000313" key="1">
    <source>
        <dbReference type="EMBL" id="RCW87798.1"/>
    </source>
</evidence>
<dbReference type="AlphaFoldDB" id="A0A368Z7M6"/>
<comment type="caution">
    <text evidence="1">The sequence shown here is derived from an EMBL/GenBank/DDBJ whole genome shotgun (WGS) entry which is preliminary data.</text>
</comment>
<proteinExistence type="predicted"/>
<name>A0A368Z7M6_9HYPH</name>
<gene>
    <name evidence="1" type="ORF">C7476_101567</name>
</gene>
<protein>
    <submittedName>
        <fullName evidence="1">Uncharacterized protein</fullName>
    </submittedName>
</protein>
<keyword evidence="2" id="KW-1185">Reference proteome</keyword>